<name>A0A2W5P6B2_9SPHN</name>
<reference evidence="2 3" key="1">
    <citation type="submission" date="2017-08" db="EMBL/GenBank/DDBJ databases">
        <title>Infants hospitalized years apart are colonized by the same room-sourced microbial strains.</title>
        <authorList>
            <person name="Brooks B."/>
            <person name="Olm M.R."/>
            <person name="Firek B.A."/>
            <person name="Baker R."/>
            <person name="Thomas B.C."/>
            <person name="Morowitz M.J."/>
            <person name="Banfield J.F."/>
        </authorList>
    </citation>
    <scope>NUCLEOTIDE SEQUENCE [LARGE SCALE GENOMIC DNA]</scope>
    <source>
        <strain evidence="2">S2_005_001_R1_22</strain>
    </source>
</reference>
<dbReference type="PANTHER" id="PTHR43319:SF3">
    <property type="entry name" value="BETA-LACTAMASE-RELATED DOMAIN-CONTAINING PROTEIN"/>
    <property type="match status" value="1"/>
</dbReference>
<evidence type="ECO:0000313" key="2">
    <source>
        <dbReference type="EMBL" id="PZQ59669.1"/>
    </source>
</evidence>
<dbReference type="Proteomes" id="UP000249229">
    <property type="component" value="Unassembled WGS sequence"/>
</dbReference>
<dbReference type="EMBL" id="QFQI01000008">
    <property type="protein sequence ID" value="PZQ59669.1"/>
    <property type="molecule type" value="Genomic_DNA"/>
</dbReference>
<dbReference type="SUPFAM" id="SSF56601">
    <property type="entry name" value="beta-lactamase/transpeptidase-like"/>
    <property type="match status" value="1"/>
</dbReference>
<dbReference type="InterPro" id="IPR001466">
    <property type="entry name" value="Beta-lactam-related"/>
</dbReference>
<comment type="caution">
    <text evidence="2">The sequence shown here is derived from an EMBL/GenBank/DDBJ whole genome shotgun (WGS) entry which is preliminary data.</text>
</comment>
<dbReference type="Pfam" id="PF00144">
    <property type="entry name" value="Beta-lactamase"/>
    <property type="match status" value="1"/>
</dbReference>
<proteinExistence type="predicted"/>
<dbReference type="InterPro" id="IPR052907">
    <property type="entry name" value="Beta-lactamase/esterase"/>
</dbReference>
<evidence type="ECO:0000259" key="1">
    <source>
        <dbReference type="Pfam" id="PF00144"/>
    </source>
</evidence>
<protein>
    <recommendedName>
        <fullName evidence="1">Beta-lactamase-related domain-containing protein</fullName>
    </recommendedName>
</protein>
<dbReference type="Gene3D" id="3.40.710.10">
    <property type="entry name" value="DD-peptidase/beta-lactamase superfamily"/>
    <property type="match status" value="1"/>
</dbReference>
<sequence length="396" mass="43077">MFKEPAMNTSTHDTRAVVDGYCDDRFEPVRAAFEQSFAAGEEVGAAVSIVLEGETVVDLWGGFRDAARTQAWDRDTIVCCMSSSKGLSAICFGMAVDRGLIDIDAPVATYWPEFAQNGKADLPVRYILDHRAGLPYVEELGPGKQYDFAAMVEQLARQKPLWEPGTVTAYHVMTQGYLLGEILRRVTGKNIGQFLRSEVSGPLGADFHIGLTREEQARCAHFIVAHNLFAARDLDPPTILSRGWDQMPAEPDMDVILNSKEWRESEIASGSGHGNARALARIWGAIACGGTIDGVTLMSPDGVRKLGTLQHEEVEIRHNRVYRQGLGLVLNSPPIMDFGPNPATFGHGGIGGSLGIADPDRHLSFGYTPNKMHDGPDAGPRAGRLITATYESVARL</sequence>
<gene>
    <name evidence="2" type="ORF">DI544_11125</name>
</gene>
<dbReference type="InterPro" id="IPR012338">
    <property type="entry name" value="Beta-lactam/transpept-like"/>
</dbReference>
<dbReference type="AlphaFoldDB" id="A0A2W5P6B2"/>
<organism evidence="2 3">
    <name type="scientific">Sphingomonas taxi</name>
    <dbReference type="NCBI Taxonomy" id="1549858"/>
    <lineage>
        <taxon>Bacteria</taxon>
        <taxon>Pseudomonadati</taxon>
        <taxon>Pseudomonadota</taxon>
        <taxon>Alphaproteobacteria</taxon>
        <taxon>Sphingomonadales</taxon>
        <taxon>Sphingomonadaceae</taxon>
        <taxon>Sphingomonas</taxon>
    </lineage>
</organism>
<feature type="domain" description="Beta-lactamase-related" evidence="1">
    <location>
        <begin position="30"/>
        <end position="382"/>
    </location>
</feature>
<evidence type="ECO:0000313" key="3">
    <source>
        <dbReference type="Proteomes" id="UP000249229"/>
    </source>
</evidence>
<dbReference type="PANTHER" id="PTHR43319">
    <property type="entry name" value="BETA-LACTAMASE-RELATED"/>
    <property type="match status" value="1"/>
</dbReference>
<accession>A0A2W5P6B2</accession>